<feature type="domain" description="Restriction endonuclease type II-like" evidence="8">
    <location>
        <begin position="1339"/>
        <end position="1431"/>
    </location>
</feature>
<evidence type="ECO:0000313" key="9">
    <source>
        <dbReference type="EMBL" id="SIT66016.1"/>
    </source>
</evidence>
<dbReference type="InterPro" id="IPR050534">
    <property type="entry name" value="Coronavir_polyprotein_1ab"/>
</dbReference>
<dbReference type="OrthoDB" id="9757917at2"/>
<dbReference type="RefSeq" id="WP_076756337.1">
    <property type="nucleotide sequence ID" value="NZ_FTPL01000001.1"/>
</dbReference>
<dbReference type="STRING" id="550447.SAMN05428946_0002"/>
<dbReference type="SUPFAM" id="SSF52540">
    <property type="entry name" value="P-loop containing nucleoside triphosphate hydrolases"/>
    <property type="match status" value="1"/>
</dbReference>
<reference evidence="10" key="1">
    <citation type="submission" date="2017-01" db="EMBL/GenBank/DDBJ databases">
        <authorList>
            <person name="Varghese N."/>
            <person name="Submissions S."/>
        </authorList>
    </citation>
    <scope>NUCLEOTIDE SEQUENCE [LARGE SCALE GENOMIC DNA]</scope>
    <source>
        <strain evidence="10">MNA4</strain>
    </source>
</reference>
<keyword evidence="2" id="KW-0547">Nucleotide-binding</keyword>
<dbReference type="SUPFAM" id="SSF52980">
    <property type="entry name" value="Restriction endonuclease-like"/>
    <property type="match status" value="1"/>
</dbReference>
<dbReference type="Proteomes" id="UP000187550">
    <property type="component" value="Unassembled WGS sequence"/>
</dbReference>
<evidence type="ECO:0000313" key="10">
    <source>
        <dbReference type="Proteomes" id="UP000187550"/>
    </source>
</evidence>
<evidence type="ECO:0000256" key="2">
    <source>
        <dbReference type="ARBA" id="ARBA00022741"/>
    </source>
</evidence>
<proteinExistence type="inferred from homology"/>
<dbReference type="Gene3D" id="3.40.50.300">
    <property type="entry name" value="P-loop containing nucleotide triphosphate hydrolases"/>
    <property type="match status" value="3"/>
</dbReference>
<name>A0A1U7PIJ6_9BACI</name>
<gene>
    <name evidence="9" type="ORF">SAMN05428946_0002</name>
</gene>
<dbReference type="Gene3D" id="3.40.960.10">
    <property type="entry name" value="VSR Endonuclease"/>
    <property type="match status" value="1"/>
</dbReference>
<dbReference type="InterPro" id="IPR049468">
    <property type="entry name" value="Restrct_endonuc-II-like_dom"/>
</dbReference>
<feature type="domain" description="DNA2/NAM7 helicase helicase" evidence="6">
    <location>
        <begin position="356"/>
        <end position="408"/>
    </location>
</feature>
<dbReference type="GO" id="GO:0043139">
    <property type="term" value="F:5'-3' DNA helicase activity"/>
    <property type="evidence" value="ECO:0007669"/>
    <property type="project" value="TreeGrafter"/>
</dbReference>
<evidence type="ECO:0000259" key="6">
    <source>
        <dbReference type="Pfam" id="PF13086"/>
    </source>
</evidence>
<dbReference type="InterPro" id="IPR041677">
    <property type="entry name" value="DNA2/NAM7_AAA_11"/>
</dbReference>
<dbReference type="PANTHER" id="PTHR43788">
    <property type="entry name" value="DNA2/NAM7 HELICASE FAMILY MEMBER"/>
    <property type="match status" value="1"/>
</dbReference>
<evidence type="ECO:0000256" key="3">
    <source>
        <dbReference type="ARBA" id="ARBA00022801"/>
    </source>
</evidence>
<keyword evidence="10" id="KW-1185">Reference proteome</keyword>
<dbReference type="Pfam" id="PF13086">
    <property type="entry name" value="AAA_11"/>
    <property type="match status" value="1"/>
</dbReference>
<evidence type="ECO:0000256" key="5">
    <source>
        <dbReference type="ARBA" id="ARBA00022840"/>
    </source>
</evidence>
<keyword evidence="3" id="KW-0378">Hydrolase</keyword>
<organism evidence="9 10">
    <name type="scientific">Edaphobacillus lindanitolerans</name>
    <dbReference type="NCBI Taxonomy" id="550447"/>
    <lineage>
        <taxon>Bacteria</taxon>
        <taxon>Bacillati</taxon>
        <taxon>Bacillota</taxon>
        <taxon>Bacilli</taxon>
        <taxon>Bacillales</taxon>
        <taxon>Bacillaceae</taxon>
        <taxon>Edaphobacillus</taxon>
    </lineage>
</organism>
<evidence type="ECO:0000259" key="8">
    <source>
        <dbReference type="Pfam" id="PF18741"/>
    </source>
</evidence>
<evidence type="ECO:0000256" key="4">
    <source>
        <dbReference type="ARBA" id="ARBA00022806"/>
    </source>
</evidence>
<evidence type="ECO:0008006" key="11">
    <source>
        <dbReference type="Google" id="ProtNLM"/>
    </source>
</evidence>
<accession>A0A1U7PIJ6</accession>
<dbReference type="PANTHER" id="PTHR43788:SF8">
    <property type="entry name" value="DNA-BINDING PROTEIN SMUBP-2"/>
    <property type="match status" value="1"/>
</dbReference>
<dbReference type="CDD" id="cd18808">
    <property type="entry name" value="SF1_C_Upf1"/>
    <property type="match status" value="1"/>
</dbReference>
<dbReference type="GO" id="GO:0005524">
    <property type="term" value="F:ATP binding"/>
    <property type="evidence" value="ECO:0007669"/>
    <property type="project" value="UniProtKB-KW"/>
</dbReference>
<dbReference type="InterPro" id="IPR011335">
    <property type="entry name" value="Restrct_endonuc-II-like"/>
</dbReference>
<dbReference type="InterPro" id="IPR027417">
    <property type="entry name" value="P-loop_NTPase"/>
</dbReference>
<comment type="similarity">
    <text evidence="1">Belongs to the DNA2/NAM7 helicase family.</text>
</comment>
<dbReference type="GO" id="GO:0016787">
    <property type="term" value="F:hydrolase activity"/>
    <property type="evidence" value="ECO:0007669"/>
    <property type="project" value="UniProtKB-KW"/>
</dbReference>
<keyword evidence="4" id="KW-0347">Helicase</keyword>
<dbReference type="Pfam" id="PF13087">
    <property type="entry name" value="AAA_12"/>
    <property type="match status" value="1"/>
</dbReference>
<dbReference type="InterPro" id="IPR047187">
    <property type="entry name" value="SF1_C_Upf1"/>
</dbReference>
<dbReference type="EMBL" id="FTPL01000001">
    <property type="protein sequence ID" value="SIT66016.1"/>
    <property type="molecule type" value="Genomic_DNA"/>
</dbReference>
<evidence type="ECO:0000259" key="7">
    <source>
        <dbReference type="Pfam" id="PF13087"/>
    </source>
</evidence>
<feature type="domain" description="DNA2/NAM7 helicase-like C-terminal" evidence="7">
    <location>
        <begin position="1121"/>
        <end position="1294"/>
    </location>
</feature>
<sequence length="1440" mass="165705">MVQLAGQEKAINFFEYLRSLNMLTGKIKRDYREHDAVWFVDDIMAGFDCRVLDGVSEKGAVLEIRRPRISAEERMAPAAPRILDGWLGIGAVGLSSFPKPLEQKVEKNNEGISRSHSFVQNADRVKAYERWQQEWAEWSVNLQAKETAMQLYETFFNLLTRFENEGESLEFVLGQGLIVWHHPDPSVGTIRTPVLSMKLELSLDAENGIIHAKPVEDMFEFEQEPFLGVPFPQSGQVQSLIERLPEIAPDDPTEIVQFLKEFVHLADAGGRYSEADEMAKPAGFPVVYPKGLFMLRSKQSRVIRDDLAQIINGIEDGTVNLSPSVLSVLGVDPPVQQEIERTADEEDDILYFPLPSNDQQKDIVKRIRRHFGVTIQGPPGTGKTHTIANLVSHFLSEGKRVLITSQKESPLKVLKNKIPEGIRDLCVPVLGGGRESLQDIESSTRLISEKLGELDPDQLRRHAGRDREELIASREREEELLRRLCGYAEAEGTAIHYRDERLTKPETAKRLAESPANAGWIPDPVALEEEFPLEETDFRKLWNLKNKIGPDWFGLADQWLPDPQQDLISLQRLKWLVNDRTVLEKGQEEARMLIERHGWPDDTESLRNFEETVRQAVESLREIDLEQHAVLIGDLAAGGQRARRWVDWLAKMDEMNDTLASLYAELASHRLAPPPFPVSEVRDHLDILADELEDGKEPGLLFFMGKGRKAKYLWQHDWLDGHPIRTQRDIDVFRKFVDYQDLRYTLLRIYNAPSRESGMSEMSADARRFPYEMEKNLSVFKKIVALTTEIESLRQSPYTRRTDEEAFYDPERLENSLLREVRIARKYPAFEEWKETIRSLAMQLREGNSREDAHPVVGQMIGAIEILDEEVYAELLSRLEELHARQAEALELKGLLSKLSAMLPLTAARLQERLGVEEPFPEDWEEAFGWRMLKTWVDTSADMDTESIRRQIAEEQKEQADLINLIVKNSTWANLLENITEREKNALSAWKSSIKRYGKGTGKHARYYLKTARDNMKVAQSAIPVWIMPINQVLENFPATNEKFDVIIFDESSQCDIYSVNVLLRGKKAIVVGDEEQISPQAIGVKFDDVRELGRRFLKGVPNFSLLDGNTSLYELAEATFPKGGKLMLREHFRSVEQIIQFSNRLSYDGEMVPMRVPFEKERFHRPVMAVEVEDGENDELQKDLNIPEADRIVQDIVRMVSDAQYDGQTFGVISLHGQKQHRMLETKIRNAIGDREFVRRRILCGSPYTLQGDERDIIFLSMVVAPNRRFWALTGMADKQRINVAASRARNQMRLYHSVGLEDLNIEDLRYRLLGYCMQTEVETERLADPESLCETRFELDVYHTLESEGYRVKPKVKVGRYMIDFVIEGEKDRLAIECEGDKWQGADRFLSGFRRRQSLERVGWEFRSLRGNEFYFNREATMESIQRRLSEKGIEHKS</sequence>
<protein>
    <recommendedName>
        <fullName evidence="11">AAA domain-containing protein</fullName>
    </recommendedName>
</protein>
<evidence type="ECO:0000256" key="1">
    <source>
        <dbReference type="ARBA" id="ARBA00007913"/>
    </source>
</evidence>
<dbReference type="Pfam" id="PF18741">
    <property type="entry name" value="MTES_1575"/>
    <property type="match status" value="1"/>
</dbReference>
<dbReference type="InterPro" id="IPR041679">
    <property type="entry name" value="DNA2/NAM7-like_C"/>
</dbReference>
<keyword evidence="5" id="KW-0067">ATP-binding</keyword>